<dbReference type="PROSITE" id="PS51257">
    <property type="entry name" value="PROKAR_LIPOPROTEIN"/>
    <property type="match status" value="1"/>
</dbReference>
<dbReference type="InterPro" id="IPR005534">
    <property type="entry name" value="Curli_assmbl/transp-comp_CsgG"/>
</dbReference>
<dbReference type="GO" id="GO:0030288">
    <property type="term" value="C:outer membrane-bounded periplasmic space"/>
    <property type="evidence" value="ECO:0007669"/>
    <property type="project" value="InterPro"/>
</dbReference>
<feature type="chain" id="PRO_5017546135" description="Curli production assembly/transport component CsgG" evidence="1">
    <location>
        <begin position="20"/>
        <end position="398"/>
    </location>
</feature>
<evidence type="ECO:0000256" key="1">
    <source>
        <dbReference type="SAM" id="SignalP"/>
    </source>
</evidence>
<keyword evidence="1" id="KW-0732">Signal</keyword>
<feature type="signal peptide" evidence="1">
    <location>
        <begin position="1"/>
        <end position="19"/>
    </location>
</feature>
<evidence type="ECO:0000313" key="2">
    <source>
        <dbReference type="EMBL" id="HCW93699.1"/>
    </source>
</evidence>
<reference evidence="2 3" key="1">
    <citation type="journal article" date="2018" name="Nat. Biotechnol.">
        <title>A standardized bacterial taxonomy based on genome phylogeny substantially revises the tree of life.</title>
        <authorList>
            <person name="Parks D.H."/>
            <person name="Chuvochina M."/>
            <person name="Waite D.W."/>
            <person name="Rinke C."/>
            <person name="Skarshewski A."/>
            <person name="Chaumeil P.A."/>
            <person name="Hugenholtz P."/>
        </authorList>
    </citation>
    <scope>NUCLEOTIDE SEQUENCE [LARGE SCALE GENOMIC DNA]</scope>
    <source>
        <strain evidence="2">UBA8672</strain>
    </source>
</reference>
<organism evidence="2 3">
    <name type="scientific">Flexistipes sinusarabici</name>
    <dbReference type="NCBI Taxonomy" id="2352"/>
    <lineage>
        <taxon>Bacteria</taxon>
        <taxon>Pseudomonadati</taxon>
        <taxon>Deferribacterota</taxon>
        <taxon>Deferribacteres</taxon>
        <taxon>Deferribacterales</taxon>
        <taxon>Flexistipitaceae</taxon>
        <taxon>Flexistipes</taxon>
    </lineage>
</organism>
<dbReference type="Pfam" id="PF03783">
    <property type="entry name" value="CsgG"/>
    <property type="match status" value="1"/>
</dbReference>
<evidence type="ECO:0008006" key="4">
    <source>
        <dbReference type="Google" id="ProtNLM"/>
    </source>
</evidence>
<dbReference type="Proteomes" id="UP000262325">
    <property type="component" value="Unassembled WGS sequence"/>
</dbReference>
<proteinExistence type="predicted"/>
<protein>
    <recommendedName>
        <fullName evidence="4">Curli production assembly/transport component CsgG</fullName>
    </recommendedName>
</protein>
<dbReference type="AlphaFoldDB" id="A0A3D5QEK0"/>
<sequence length="398" mass="43698">MKRYFFKFFLLTGITFFFAISCAPPKLDPLSMQIKQEDQQQVVIPDACKSQYKSKIYRVAVVPFLNNTIYGEMTVRNSQIEGRADINRRQAGVAGVIVGPGAAGLGYAGASRTDIKYSGNVNTFMRQIAPKIGEFAQSAVENTIVNLGGVDVFTRSQMQNVLDEQNFQMNLADQNTVVKFGKLAGVDYIISGSVDYINARYIPQTKFKDTGNAWLNLTQAVAKSMTEGWNVTTEMTIQLIDVATGQVLVSKKVRGRELGGVQPAFNPELIISAAKKAMGESVTDIKSVFSEIFNARGYINQLRGGKYVALISIGKSDGIKPGDTVEAYQFAAIKDFMTGEVECYKSTISVNMIVTNQVNQNSAWVIIKGNESAKSRLKVGTLVERAPYEGQGLLDKLY</sequence>
<dbReference type="EMBL" id="DPPF01000174">
    <property type="protein sequence ID" value="HCW93699.1"/>
    <property type="molecule type" value="Genomic_DNA"/>
</dbReference>
<dbReference type="Gene3D" id="3.40.50.10610">
    <property type="entry name" value="ABC-type transport auxiliary lipoprotein component"/>
    <property type="match status" value="1"/>
</dbReference>
<gene>
    <name evidence="2" type="ORF">DHM44_08445</name>
</gene>
<comment type="caution">
    <text evidence="2">The sequence shown here is derived from an EMBL/GenBank/DDBJ whole genome shotgun (WGS) entry which is preliminary data.</text>
</comment>
<evidence type="ECO:0000313" key="3">
    <source>
        <dbReference type="Proteomes" id="UP000262325"/>
    </source>
</evidence>
<accession>A0A3D5QEK0</accession>
<name>A0A3D5QEK0_FLESI</name>